<keyword evidence="2" id="KW-0456">Lyase</keyword>
<dbReference type="FunFam" id="1.10.12.10:FF:000001">
    <property type="entry name" value="Probable enoyl-CoA hydratase, mitochondrial"/>
    <property type="match status" value="1"/>
</dbReference>
<evidence type="ECO:0000256" key="3">
    <source>
        <dbReference type="RuleBase" id="RU003707"/>
    </source>
</evidence>
<dbReference type="RefSeq" id="WP_140590322.1">
    <property type="nucleotide sequence ID" value="NZ_VFRR01000036.1"/>
</dbReference>
<dbReference type="Pfam" id="PF00378">
    <property type="entry name" value="ECH_1"/>
    <property type="match status" value="1"/>
</dbReference>
<evidence type="ECO:0000256" key="1">
    <source>
        <dbReference type="ARBA" id="ARBA00005254"/>
    </source>
</evidence>
<dbReference type="GO" id="GO:0016836">
    <property type="term" value="F:hydro-lyase activity"/>
    <property type="evidence" value="ECO:0007669"/>
    <property type="project" value="UniProtKB-ARBA"/>
</dbReference>
<dbReference type="CDD" id="cd06558">
    <property type="entry name" value="crotonase-like"/>
    <property type="match status" value="1"/>
</dbReference>
<proteinExistence type="inferred from homology"/>
<dbReference type="InterPro" id="IPR018376">
    <property type="entry name" value="Enoyl-CoA_hyd/isom_CS"/>
</dbReference>
<dbReference type="GO" id="GO:0006635">
    <property type="term" value="P:fatty acid beta-oxidation"/>
    <property type="evidence" value="ECO:0007669"/>
    <property type="project" value="TreeGrafter"/>
</dbReference>
<dbReference type="Gene3D" id="3.90.226.10">
    <property type="entry name" value="2-enoyl-CoA Hydratase, Chain A, domain 1"/>
    <property type="match status" value="1"/>
</dbReference>
<dbReference type="Proteomes" id="UP000315901">
    <property type="component" value="Unassembled WGS sequence"/>
</dbReference>
<evidence type="ECO:0000313" key="5">
    <source>
        <dbReference type="Proteomes" id="UP000315901"/>
    </source>
</evidence>
<dbReference type="EMBL" id="VFRR01000036">
    <property type="protein sequence ID" value="TPE48103.1"/>
    <property type="molecule type" value="Genomic_DNA"/>
</dbReference>
<dbReference type="PANTHER" id="PTHR11941:SF54">
    <property type="entry name" value="ENOYL-COA HYDRATASE, MITOCHONDRIAL"/>
    <property type="match status" value="1"/>
</dbReference>
<dbReference type="InterPro" id="IPR029045">
    <property type="entry name" value="ClpP/crotonase-like_dom_sf"/>
</dbReference>
<dbReference type="SUPFAM" id="SSF52096">
    <property type="entry name" value="ClpP/crotonase"/>
    <property type="match status" value="1"/>
</dbReference>
<accession>A0A501WDY6</accession>
<keyword evidence="4" id="KW-0413">Isomerase</keyword>
<protein>
    <submittedName>
        <fullName evidence="4">Enoyl-CoA hydratase/isomerase family protein</fullName>
    </submittedName>
</protein>
<dbReference type="AlphaFoldDB" id="A0A501WDY6"/>
<dbReference type="FunFam" id="3.90.226.10:FF:000009">
    <property type="entry name" value="Carnitinyl-CoA dehydratase"/>
    <property type="match status" value="1"/>
</dbReference>
<dbReference type="InterPro" id="IPR014748">
    <property type="entry name" value="Enoyl-CoA_hydra_C"/>
</dbReference>
<name>A0A501WDY6_9GAMM</name>
<dbReference type="PROSITE" id="PS00166">
    <property type="entry name" value="ENOYL_COA_HYDRATASE"/>
    <property type="match status" value="1"/>
</dbReference>
<organism evidence="4 5">
    <name type="scientific">Maribrevibacterium harenarium</name>
    <dbReference type="NCBI Taxonomy" id="2589817"/>
    <lineage>
        <taxon>Bacteria</taxon>
        <taxon>Pseudomonadati</taxon>
        <taxon>Pseudomonadota</taxon>
        <taxon>Gammaproteobacteria</taxon>
        <taxon>Oceanospirillales</taxon>
        <taxon>Oceanospirillaceae</taxon>
        <taxon>Maribrevibacterium</taxon>
    </lineage>
</organism>
<dbReference type="PANTHER" id="PTHR11941">
    <property type="entry name" value="ENOYL-COA HYDRATASE-RELATED"/>
    <property type="match status" value="1"/>
</dbReference>
<comment type="similarity">
    <text evidence="1 3">Belongs to the enoyl-CoA hydratase/isomerase family.</text>
</comment>
<gene>
    <name evidence="4" type="ORF">FJM67_13695</name>
</gene>
<evidence type="ECO:0000313" key="4">
    <source>
        <dbReference type="EMBL" id="TPE48103.1"/>
    </source>
</evidence>
<comment type="caution">
    <text evidence="4">The sequence shown here is derived from an EMBL/GenBank/DDBJ whole genome shotgun (WGS) entry which is preliminary data.</text>
</comment>
<sequence>MASFTDLQLEQLEPGIWCCTIDRPKALNALNGTVLSSLLEAFAWLQQQDDVRAVLLTGAGEKAFVAGADIAAMQTMTPLQAREFSQLGMQVMATIEQFPVPVIALVNGYCLGGGCELALSCDFILASDTASFGQPEVALGIPPGFGGTQRLARIVGKNHALSMILTGERINAAEALRIQLCNQVTEPSQLLELGLSYGRKIAANSPTAVALAKELIHKGQNLDLQYGCQMETELFALSFSGADQTEGMTAFLKRRSATFSLSKTEQ</sequence>
<reference evidence="4 5" key="1">
    <citation type="submission" date="2019-06" db="EMBL/GenBank/DDBJ databases">
        <title>A novel bacterium of genus Marinomonas, isolated from coastal sand.</title>
        <authorList>
            <person name="Huang H."/>
            <person name="Mo K."/>
            <person name="Hu Y."/>
        </authorList>
    </citation>
    <scope>NUCLEOTIDE SEQUENCE [LARGE SCALE GENOMIC DNA]</scope>
    <source>
        <strain evidence="4 5">HB171799</strain>
    </source>
</reference>
<dbReference type="Gene3D" id="1.10.12.10">
    <property type="entry name" value="Lyase 2-enoyl-coa Hydratase, Chain A, domain 2"/>
    <property type="match status" value="1"/>
</dbReference>
<keyword evidence="5" id="KW-1185">Reference proteome</keyword>
<dbReference type="InterPro" id="IPR001753">
    <property type="entry name" value="Enoyl-CoA_hydra/iso"/>
</dbReference>
<dbReference type="GO" id="GO:0016853">
    <property type="term" value="F:isomerase activity"/>
    <property type="evidence" value="ECO:0007669"/>
    <property type="project" value="UniProtKB-KW"/>
</dbReference>
<evidence type="ECO:0000256" key="2">
    <source>
        <dbReference type="ARBA" id="ARBA00023239"/>
    </source>
</evidence>
<dbReference type="OrthoDB" id="9807606at2"/>